<sequence length="206" mass="23668">MNIQKSYPYILIIGSIIGLLASFVLTIDFIKIIENPNVELPCNINPFISCSSVASTWQNTVFGFPNSILGIMAFSILLTIGIILIFGASNSSILDKMLGENRAQKPFWLLVNLGTLVAMIFVMWFFYQSVYNIGSLCIYCMTVWVVTWPIFLYTTVWNIQEGHFNVEHRVLNILNFVSRHHIQILVTVYLIAIFLILFQFKDFFLY</sequence>
<evidence type="ECO:0000313" key="13">
    <source>
        <dbReference type="Proteomes" id="UP000230828"/>
    </source>
</evidence>
<evidence type="ECO:0000256" key="10">
    <source>
        <dbReference type="SAM" id="Phobius"/>
    </source>
</evidence>
<gene>
    <name evidence="12" type="ORF">COV33_00750</name>
</gene>
<dbReference type="EMBL" id="PCXM01000014">
    <property type="protein sequence ID" value="PIR40267.1"/>
    <property type="molecule type" value="Genomic_DNA"/>
</dbReference>
<evidence type="ECO:0000256" key="3">
    <source>
        <dbReference type="ARBA" id="ARBA00022692"/>
    </source>
</evidence>
<keyword evidence="9" id="KW-0676">Redox-active center</keyword>
<evidence type="ECO:0000256" key="2">
    <source>
        <dbReference type="ARBA" id="ARBA00006214"/>
    </source>
</evidence>
<dbReference type="AlphaFoldDB" id="A0A2H0R191"/>
<dbReference type="GO" id="GO:0016020">
    <property type="term" value="C:membrane"/>
    <property type="evidence" value="ECO:0007669"/>
    <property type="project" value="UniProtKB-SubCell"/>
</dbReference>
<comment type="caution">
    <text evidence="12">The sequence shown here is derived from an EMBL/GenBank/DDBJ whole genome shotgun (WGS) entry which is preliminary data.</text>
</comment>
<accession>A0A2H0R191</accession>
<dbReference type="InterPro" id="IPR041714">
    <property type="entry name" value="VKOR_Actinobacteria"/>
</dbReference>
<feature type="transmembrane region" description="Helical" evidence="10">
    <location>
        <begin position="180"/>
        <end position="200"/>
    </location>
</feature>
<comment type="subcellular location">
    <subcellularLocation>
        <location evidence="1">Membrane</location>
        <topology evidence="1">Multi-pass membrane protein</topology>
    </subcellularLocation>
</comment>
<proteinExistence type="inferred from homology"/>
<evidence type="ECO:0000256" key="9">
    <source>
        <dbReference type="ARBA" id="ARBA00023284"/>
    </source>
</evidence>
<evidence type="ECO:0000256" key="1">
    <source>
        <dbReference type="ARBA" id="ARBA00004141"/>
    </source>
</evidence>
<feature type="domain" description="Vitamin K epoxide reductase" evidence="11">
    <location>
        <begin position="4"/>
        <end position="158"/>
    </location>
</feature>
<keyword evidence="6" id="KW-0560">Oxidoreductase</keyword>
<dbReference type="SMART" id="SM00756">
    <property type="entry name" value="VKc"/>
    <property type="match status" value="1"/>
</dbReference>
<keyword evidence="3 10" id="KW-0812">Transmembrane</keyword>
<dbReference type="Proteomes" id="UP000230828">
    <property type="component" value="Unassembled WGS sequence"/>
</dbReference>
<evidence type="ECO:0000313" key="12">
    <source>
        <dbReference type="EMBL" id="PIR40267.1"/>
    </source>
</evidence>
<evidence type="ECO:0000256" key="7">
    <source>
        <dbReference type="ARBA" id="ARBA00023136"/>
    </source>
</evidence>
<protein>
    <submittedName>
        <fullName evidence="12">Vitamin K epoxide reductase</fullName>
    </submittedName>
</protein>
<dbReference type="GO" id="GO:0048038">
    <property type="term" value="F:quinone binding"/>
    <property type="evidence" value="ECO:0007669"/>
    <property type="project" value="UniProtKB-KW"/>
</dbReference>
<dbReference type="GO" id="GO:0016491">
    <property type="term" value="F:oxidoreductase activity"/>
    <property type="evidence" value="ECO:0007669"/>
    <property type="project" value="UniProtKB-KW"/>
</dbReference>
<comment type="similarity">
    <text evidence="2">Belongs to the VKOR family.</text>
</comment>
<feature type="transmembrane region" description="Helical" evidence="10">
    <location>
        <begin position="7"/>
        <end position="30"/>
    </location>
</feature>
<name>A0A2H0R191_9BACT</name>
<reference evidence="12 13" key="1">
    <citation type="submission" date="2017-09" db="EMBL/GenBank/DDBJ databases">
        <title>Depth-based differentiation of microbial function through sediment-hosted aquifers and enrichment of novel symbionts in the deep terrestrial subsurface.</title>
        <authorList>
            <person name="Probst A.J."/>
            <person name="Ladd B."/>
            <person name="Jarett J.K."/>
            <person name="Geller-Mcgrath D.E."/>
            <person name="Sieber C.M."/>
            <person name="Emerson J.B."/>
            <person name="Anantharaman K."/>
            <person name="Thomas B.C."/>
            <person name="Malmstrom R."/>
            <person name="Stieglmeier M."/>
            <person name="Klingl A."/>
            <person name="Woyke T."/>
            <person name="Ryan C.M."/>
            <person name="Banfield J.F."/>
        </authorList>
    </citation>
    <scope>NUCLEOTIDE SEQUENCE [LARGE SCALE GENOMIC DNA]</scope>
    <source>
        <strain evidence="12">CG10_big_fil_rev_8_21_14_0_10_34_34</strain>
    </source>
</reference>
<feature type="transmembrane region" description="Helical" evidence="10">
    <location>
        <begin position="67"/>
        <end position="86"/>
    </location>
</feature>
<keyword evidence="5 10" id="KW-1133">Transmembrane helix</keyword>
<evidence type="ECO:0000256" key="8">
    <source>
        <dbReference type="ARBA" id="ARBA00023157"/>
    </source>
</evidence>
<evidence type="ECO:0000256" key="4">
    <source>
        <dbReference type="ARBA" id="ARBA00022719"/>
    </source>
</evidence>
<evidence type="ECO:0000256" key="6">
    <source>
        <dbReference type="ARBA" id="ARBA00023002"/>
    </source>
</evidence>
<keyword evidence="4" id="KW-0874">Quinone</keyword>
<dbReference type="Gene3D" id="1.20.1440.130">
    <property type="entry name" value="VKOR domain"/>
    <property type="match status" value="1"/>
</dbReference>
<keyword evidence="7 10" id="KW-0472">Membrane</keyword>
<evidence type="ECO:0000256" key="5">
    <source>
        <dbReference type="ARBA" id="ARBA00022989"/>
    </source>
</evidence>
<feature type="transmembrane region" description="Helical" evidence="10">
    <location>
        <begin position="133"/>
        <end position="159"/>
    </location>
</feature>
<dbReference type="Pfam" id="PF07884">
    <property type="entry name" value="VKOR"/>
    <property type="match status" value="1"/>
</dbReference>
<dbReference type="InterPro" id="IPR038354">
    <property type="entry name" value="VKOR_sf"/>
</dbReference>
<evidence type="ECO:0000259" key="11">
    <source>
        <dbReference type="SMART" id="SM00756"/>
    </source>
</evidence>
<keyword evidence="8" id="KW-1015">Disulfide bond</keyword>
<organism evidence="12 13">
    <name type="scientific">Candidatus Zambryskibacteria bacterium CG10_big_fil_rev_8_21_14_0_10_34_34</name>
    <dbReference type="NCBI Taxonomy" id="1975114"/>
    <lineage>
        <taxon>Bacteria</taxon>
        <taxon>Candidatus Zambryskiibacteriota</taxon>
    </lineage>
</organism>
<feature type="transmembrane region" description="Helical" evidence="10">
    <location>
        <begin position="107"/>
        <end position="127"/>
    </location>
</feature>
<dbReference type="InterPro" id="IPR012932">
    <property type="entry name" value="VKOR"/>
</dbReference>
<dbReference type="CDD" id="cd12922">
    <property type="entry name" value="VKOR_5"/>
    <property type="match status" value="1"/>
</dbReference>